<accession>A0A0R3TRZ7</accession>
<dbReference type="Gene3D" id="1.10.510.10">
    <property type="entry name" value="Transferase(Phosphotransferase) domain 1"/>
    <property type="match status" value="1"/>
</dbReference>
<reference evidence="9" key="1">
    <citation type="submission" date="2017-02" db="UniProtKB">
        <authorList>
            <consortium name="WormBaseParasite"/>
        </authorList>
    </citation>
    <scope>IDENTIFICATION</scope>
</reference>
<evidence type="ECO:0000259" key="6">
    <source>
        <dbReference type="PROSITE" id="PS50011"/>
    </source>
</evidence>
<name>A0A0R3TRZ7_RODNA</name>
<dbReference type="AlphaFoldDB" id="A0A0R3TRZ7"/>
<dbReference type="InterPro" id="IPR011009">
    <property type="entry name" value="Kinase-like_dom_sf"/>
</dbReference>
<protein>
    <submittedName>
        <fullName evidence="9">Protein kinase domain-containing protein</fullName>
    </submittedName>
</protein>
<sequence length="215" mass="24408">MRQLLSGIAYLHARRIIHRNVKPSNLLVTDTGILKICDFGHAVECTSTQMQNTNDFGSLWYLSIEQLLGSEEYTSAIDVWSAGCVLVEMIMQRRLFQFATECEMIRGILRICGKPTESVWPGVSGLRGMQLEELPDTHTSHLRSSLGRAVSDVTYHLLERLLTLCPTARITAEKALQLDYFTVNSDEDDCSPDQMKRWLITVVYGEDFLDDDLLF</sequence>
<proteinExistence type="predicted"/>
<dbReference type="PANTHER" id="PTHR24056:SF107">
    <property type="entry name" value="CYCLIN-DEPENDENT KINASE 11A-RELATED"/>
    <property type="match status" value="1"/>
</dbReference>
<keyword evidence="2" id="KW-0808">Transferase</keyword>
<evidence type="ECO:0000256" key="3">
    <source>
        <dbReference type="ARBA" id="ARBA00022741"/>
    </source>
</evidence>
<gene>
    <name evidence="7" type="ORF">HNAJ_LOCUS10387</name>
</gene>
<keyword evidence="3" id="KW-0547">Nucleotide-binding</keyword>
<dbReference type="PROSITE" id="PS50011">
    <property type="entry name" value="PROTEIN_KINASE_DOM"/>
    <property type="match status" value="1"/>
</dbReference>
<dbReference type="GO" id="GO:0005634">
    <property type="term" value="C:nucleus"/>
    <property type="evidence" value="ECO:0007669"/>
    <property type="project" value="TreeGrafter"/>
</dbReference>
<dbReference type="OrthoDB" id="1732493at2759"/>
<dbReference type="SMART" id="SM00220">
    <property type="entry name" value="S_TKc"/>
    <property type="match status" value="1"/>
</dbReference>
<evidence type="ECO:0000256" key="4">
    <source>
        <dbReference type="ARBA" id="ARBA00022777"/>
    </source>
</evidence>
<dbReference type="FunFam" id="1.10.510.10:FF:000624">
    <property type="entry name" value="Mitogen-activated protein kinase"/>
    <property type="match status" value="1"/>
</dbReference>
<reference evidence="7 8" key="2">
    <citation type="submission" date="2018-11" db="EMBL/GenBank/DDBJ databases">
        <authorList>
            <consortium name="Pathogen Informatics"/>
        </authorList>
    </citation>
    <scope>NUCLEOTIDE SEQUENCE [LARGE SCALE GENOMIC DNA]</scope>
</reference>
<dbReference type="GO" id="GO:0004674">
    <property type="term" value="F:protein serine/threonine kinase activity"/>
    <property type="evidence" value="ECO:0007669"/>
    <property type="project" value="UniProtKB-KW"/>
</dbReference>
<dbReference type="PANTHER" id="PTHR24056">
    <property type="entry name" value="CELL DIVISION PROTEIN KINASE"/>
    <property type="match status" value="1"/>
</dbReference>
<dbReference type="STRING" id="102285.A0A0R3TRZ7"/>
<dbReference type="GO" id="GO:0007346">
    <property type="term" value="P:regulation of mitotic cell cycle"/>
    <property type="evidence" value="ECO:0007669"/>
    <property type="project" value="TreeGrafter"/>
</dbReference>
<evidence type="ECO:0000256" key="5">
    <source>
        <dbReference type="ARBA" id="ARBA00022840"/>
    </source>
</evidence>
<keyword evidence="4" id="KW-0418">Kinase</keyword>
<dbReference type="GO" id="GO:0005524">
    <property type="term" value="F:ATP binding"/>
    <property type="evidence" value="ECO:0007669"/>
    <property type="project" value="UniProtKB-KW"/>
</dbReference>
<evidence type="ECO:0000313" key="9">
    <source>
        <dbReference type="WBParaSite" id="HNAJ_0001039201-mRNA-1"/>
    </source>
</evidence>
<dbReference type="Proteomes" id="UP000278807">
    <property type="component" value="Unassembled WGS sequence"/>
</dbReference>
<keyword evidence="1" id="KW-0723">Serine/threonine-protein kinase</keyword>
<evidence type="ECO:0000256" key="2">
    <source>
        <dbReference type="ARBA" id="ARBA00022679"/>
    </source>
</evidence>
<dbReference type="InterPro" id="IPR050108">
    <property type="entry name" value="CDK"/>
</dbReference>
<keyword evidence="8" id="KW-1185">Reference proteome</keyword>
<dbReference type="EMBL" id="UZAE01013025">
    <property type="protein sequence ID" value="VDO07839.1"/>
    <property type="molecule type" value="Genomic_DNA"/>
</dbReference>
<dbReference type="WBParaSite" id="HNAJ_0001039201-mRNA-1">
    <property type="protein sequence ID" value="HNAJ_0001039201-mRNA-1"/>
    <property type="gene ID" value="HNAJ_0001039201"/>
</dbReference>
<evidence type="ECO:0000313" key="7">
    <source>
        <dbReference type="EMBL" id="VDO07839.1"/>
    </source>
</evidence>
<feature type="domain" description="Protein kinase" evidence="6">
    <location>
        <begin position="1"/>
        <end position="181"/>
    </location>
</feature>
<evidence type="ECO:0000256" key="1">
    <source>
        <dbReference type="ARBA" id="ARBA00022527"/>
    </source>
</evidence>
<evidence type="ECO:0000313" key="8">
    <source>
        <dbReference type="Proteomes" id="UP000278807"/>
    </source>
</evidence>
<dbReference type="SUPFAM" id="SSF56112">
    <property type="entry name" value="Protein kinase-like (PK-like)"/>
    <property type="match status" value="1"/>
</dbReference>
<keyword evidence="5" id="KW-0067">ATP-binding</keyword>
<dbReference type="InterPro" id="IPR000719">
    <property type="entry name" value="Prot_kinase_dom"/>
</dbReference>
<organism evidence="9">
    <name type="scientific">Rodentolepis nana</name>
    <name type="common">Dwarf tapeworm</name>
    <name type="synonym">Hymenolepis nana</name>
    <dbReference type="NCBI Taxonomy" id="102285"/>
    <lineage>
        <taxon>Eukaryota</taxon>
        <taxon>Metazoa</taxon>
        <taxon>Spiralia</taxon>
        <taxon>Lophotrochozoa</taxon>
        <taxon>Platyhelminthes</taxon>
        <taxon>Cestoda</taxon>
        <taxon>Eucestoda</taxon>
        <taxon>Cyclophyllidea</taxon>
        <taxon>Hymenolepididae</taxon>
        <taxon>Rodentolepis</taxon>
    </lineage>
</organism>
<dbReference type="Pfam" id="PF00069">
    <property type="entry name" value="Pkinase"/>
    <property type="match status" value="1"/>
</dbReference>